<sequence>MVNKGSVQAKKARSSEEHTALLEYFERLKTESLDSSHSIPPEIEDEIYNQFSKFSLENLEYLLENIVYPGVLILRNHPNALIGDVVSRIVSLNSMKTVLFSSQIDYNKFICIFDVEAWPSLEPRAICMRLLIISSIIESRAILNGVLSHLKKVVEHIFKGIGNETYFVHKSITQLVSTLIKMEVLNEFILEKFLVFQGDLILQSRGVLSDYAANRLQLYKYLFSDIIVRGFLFQSSIESKVDSENEFHMNTKISSTETTREFSNFIRLLAFNDEKLISNQGIELFSLALSDKSDFYLIYLKVFIREIIDFVKIFITTFSPKRMNRDSIYRFSVYLKLLNIVYGNAKTSFLVNVDLGILIDKYISFILKHHSDFVNMADFINYGILTLLLNISSSFKPFLRSSHDADLSPRKSFFKFGAELTKTELETIIIYYSHSFELNKLLLINLPKIFINLQVAEPQIINYSTLILQNGVLCNTVAIKESPFSTLSVFMEDLLCIHDDNDLSNWQLFLLIKYFISIYSSDLAKLLSSHLHSRIVKVIGGILFTNFDFKSGPSVGSEIRKYTFHGPNVVVACAELLGLVMRVPNLDRSIIDTSFSMSEEFLIICLSFRSVSTRMVKGELFYDDHTEFFINMVSVLRYVDISKHPEFMVKPGIIEIISDFSKRGLSPTTLDHVFFLVEMIIRCSPGSVDIDSVESLVEQLLKYHIPNEHQGGYLIFYNTYKRVCGAFNRLVNLPDHDQINEDFVPPDYTIQYRHIHSDQLCIDNIVSQFSECSLDCIGE</sequence>
<name>A0A9D5DHY9_9CRYT</name>
<dbReference type="EMBL" id="JAPCXC010000027">
    <property type="protein sequence ID" value="KAJ1610104.1"/>
    <property type="molecule type" value="Genomic_DNA"/>
</dbReference>
<dbReference type="OrthoDB" id="340753at2759"/>
<protein>
    <submittedName>
        <fullName evidence="1">Uncharacterized protein</fullName>
    </submittedName>
</protein>
<comment type="caution">
    <text evidence="1">The sequence shown here is derived from an EMBL/GenBank/DDBJ whole genome shotgun (WGS) entry which is preliminary data.</text>
</comment>
<dbReference type="Proteomes" id="UP001067231">
    <property type="component" value="Unassembled WGS sequence"/>
</dbReference>
<dbReference type="AlphaFoldDB" id="A0A9D5DHY9"/>
<proteinExistence type="predicted"/>
<organism evidence="1">
    <name type="scientific">Cryptosporidium canis</name>
    <dbReference type="NCBI Taxonomy" id="195482"/>
    <lineage>
        <taxon>Eukaryota</taxon>
        <taxon>Sar</taxon>
        <taxon>Alveolata</taxon>
        <taxon>Apicomplexa</taxon>
        <taxon>Conoidasida</taxon>
        <taxon>Coccidia</taxon>
        <taxon>Eucoccidiorida</taxon>
        <taxon>Eimeriorina</taxon>
        <taxon>Cryptosporidiidae</taxon>
        <taxon>Cryptosporidium</taxon>
    </lineage>
</organism>
<reference evidence="1" key="1">
    <citation type="submission" date="2022-10" db="EMBL/GenBank/DDBJ databases">
        <title>Adaptive evolution leads to modifications in subtelomeric GC content in a zoonotic Cryptosporidium species.</title>
        <authorList>
            <person name="Li J."/>
            <person name="Feng Y."/>
            <person name="Xiao L."/>
        </authorList>
    </citation>
    <scope>NUCLEOTIDE SEQUENCE</scope>
    <source>
        <strain evidence="1">33844</strain>
    </source>
</reference>
<accession>A0A9D5DHY9</accession>
<gene>
    <name evidence="1" type="ORF">OJ253_1333</name>
</gene>
<evidence type="ECO:0000313" key="1">
    <source>
        <dbReference type="EMBL" id="KAJ1610104.1"/>
    </source>
</evidence>